<evidence type="ECO:0000313" key="1">
    <source>
        <dbReference type="EMBL" id="GIY63080.1"/>
    </source>
</evidence>
<organism evidence="1 2">
    <name type="scientific">Caerostris darwini</name>
    <dbReference type="NCBI Taxonomy" id="1538125"/>
    <lineage>
        <taxon>Eukaryota</taxon>
        <taxon>Metazoa</taxon>
        <taxon>Ecdysozoa</taxon>
        <taxon>Arthropoda</taxon>
        <taxon>Chelicerata</taxon>
        <taxon>Arachnida</taxon>
        <taxon>Araneae</taxon>
        <taxon>Araneomorphae</taxon>
        <taxon>Entelegynae</taxon>
        <taxon>Araneoidea</taxon>
        <taxon>Araneidae</taxon>
        <taxon>Caerostris</taxon>
    </lineage>
</organism>
<evidence type="ECO:0000313" key="2">
    <source>
        <dbReference type="Proteomes" id="UP001054837"/>
    </source>
</evidence>
<dbReference type="Proteomes" id="UP001054837">
    <property type="component" value="Unassembled WGS sequence"/>
</dbReference>
<dbReference type="EMBL" id="BPLQ01012161">
    <property type="protein sequence ID" value="GIY63080.1"/>
    <property type="molecule type" value="Genomic_DNA"/>
</dbReference>
<comment type="caution">
    <text evidence="1">The sequence shown here is derived from an EMBL/GenBank/DDBJ whole genome shotgun (WGS) entry which is preliminary data.</text>
</comment>
<keyword evidence="2" id="KW-1185">Reference proteome</keyword>
<gene>
    <name evidence="1" type="ORF">CDAR_563951</name>
</gene>
<accession>A0AAV4UZF9</accession>
<name>A0AAV4UZF9_9ARAC</name>
<dbReference type="AlphaFoldDB" id="A0AAV4UZF9"/>
<protein>
    <submittedName>
        <fullName evidence="1">Uncharacterized protein</fullName>
    </submittedName>
</protein>
<sequence>MHSLTGPPVRVDHRGVNCKFGTNEVEPVLLQSFCHHYCPNHFYRCIPSRLLYQHVEQREHNHQVCNGHVVQQPPASIVRQYSIHVVFRNSIRRVARRASEEDAK</sequence>
<reference evidence="1 2" key="1">
    <citation type="submission" date="2021-06" db="EMBL/GenBank/DDBJ databases">
        <title>Caerostris darwini draft genome.</title>
        <authorList>
            <person name="Kono N."/>
            <person name="Arakawa K."/>
        </authorList>
    </citation>
    <scope>NUCLEOTIDE SEQUENCE [LARGE SCALE GENOMIC DNA]</scope>
</reference>
<proteinExistence type="predicted"/>